<reference evidence="2" key="1">
    <citation type="journal article" date="2019" name="Int. J. Syst. Evol. Microbiol.">
        <title>The Global Catalogue of Microorganisms (GCM) 10K type strain sequencing project: providing services to taxonomists for standard genome sequencing and annotation.</title>
        <authorList>
            <consortium name="The Broad Institute Genomics Platform"/>
            <consortium name="The Broad Institute Genome Sequencing Center for Infectious Disease"/>
            <person name="Wu L."/>
            <person name="Ma J."/>
        </authorList>
    </citation>
    <scope>NUCLEOTIDE SEQUENCE [LARGE SCALE GENOMIC DNA]</scope>
    <source>
        <strain evidence="2">JCM 17926</strain>
    </source>
</reference>
<organism evidence="1 2">
    <name type="scientific">Pontibacter saemangeumensis</name>
    <dbReference type="NCBI Taxonomy" id="1084525"/>
    <lineage>
        <taxon>Bacteria</taxon>
        <taxon>Pseudomonadati</taxon>
        <taxon>Bacteroidota</taxon>
        <taxon>Cytophagia</taxon>
        <taxon>Cytophagales</taxon>
        <taxon>Hymenobacteraceae</taxon>
        <taxon>Pontibacter</taxon>
    </lineage>
</organism>
<evidence type="ECO:0000313" key="1">
    <source>
        <dbReference type="EMBL" id="GAA4439733.1"/>
    </source>
</evidence>
<protein>
    <submittedName>
        <fullName evidence="1">Uncharacterized protein</fullName>
    </submittedName>
</protein>
<dbReference type="RefSeq" id="WP_345160981.1">
    <property type="nucleotide sequence ID" value="NZ_BAABHC010000027.1"/>
</dbReference>
<dbReference type="Proteomes" id="UP001500552">
    <property type="component" value="Unassembled WGS sequence"/>
</dbReference>
<accession>A0ABP8M0F8</accession>
<dbReference type="EMBL" id="BAABHC010000027">
    <property type="protein sequence ID" value="GAA4439733.1"/>
    <property type="molecule type" value="Genomic_DNA"/>
</dbReference>
<name>A0ABP8M0F8_9BACT</name>
<comment type="caution">
    <text evidence="1">The sequence shown here is derived from an EMBL/GenBank/DDBJ whole genome shotgun (WGS) entry which is preliminary data.</text>
</comment>
<keyword evidence="2" id="KW-1185">Reference proteome</keyword>
<evidence type="ECO:0000313" key="2">
    <source>
        <dbReference type="Proteomes" id="UP001500552"/>
    </source>
</evidence>
<proteinExistence type="predicted"/>
<gene>
    <name evidence="1" type="ORF">GCM10023188_36260</name>
</gene>
<sequence>MVDISKYNFEDGFTRSVVPLDKKKAKPEKADQLTQELEDSFLAPPDMVTLLPGLKLWRFCSQKNKPKFSNCWIDPKTMSQIMTSFRIGQVYIAEHKKEEIRNRLAILEAWPTMLGYRVQIELKKEVIAYIGTIKAQEVFKVVKDKIYFGKASTDLALKQPTVEQLAERRKGGLIQIVIPRLKDSQLDQTENEFGKVTHFCPI</sequence>